<accession>A0AAV4LFD6</accession>
<keyword evidence="9" id="KW-1185">Reference proteome</keyword>
<keyword evidence="6" id="KW-0067">ATP-binding</keyword>
<gene>
    <name evidence="6 8" type="primary">gatC</name>
    <name evidence="8" type="ORF">DNHGIG_19270</name>
</gene>
<feature type="coiled-coil region" evidence="7">
    <location>
        <begin position="5"/>
        <end position="47"/>
    </location>
</feature>
<comment type="similarity">
    <text evidence="1 6">Belongs to the GatC family.</text>
</comment>
<dbReference type="Proteomes" id="UP001057291">
    <property type="component" value="Unassembled WGS sequence"/>
</dbReference>
<dbReference type="EMBL" id="BOQE01000001">
    <property type="protein sequence ID" value="GIM46378.1"/>
    <property type="molecule type" value="Genomic_DNA"/>
</dbReference>
<comment type="caution">
    <text evidence="8">The sequence shown here is derived from an EMBL/GenBank/DDBJ whole genome shotgun (WGS) entry which is preliminary data.</text>
</comment>
<keyword evidence="6" id="KW-0648">Protein biosynthesis</keyword>
<keyword evidence="6" id="KW-0547">Nucleotide-binding</keyword>
<evidence type="ECO:0000256" key="3">
    <source>
        <dbReference type="ARBA" id="ARBA00024799"/>
    </source>
</evidence>
<evidence type="ECO:0000256" key="5">
    <source>
        <dbReference type="ARBA" id="ARBA00047913"/>
    </source>
</evidence>
<dbReference type="PANTHER" id="PTHR15004">
    <property type="entry name" value="GLUTAMYL-TRNA(GLN) AMIDOTRANSFERASE SUBUNIT C, MITOCHONDRIAL"/>
    <property type="match status" value="1"/>
</dbReference>
<comment type="catalytic activity">
    <reaction evidence="4 6">
        <text>L-aspartyl-tRNA(Asn) + L-glutamine + ATP + H2O = L-asparaginyl-tRNA(Asn) + L-glutamate + ADP + phosphate + 2 H(+)</text>
        <dbReference type="Rhea" id="RHEA:14513"/>
        <dbReference type="Rhea" id="RHEA-COMP:9674"/>
        <dbReference type="Rhea" id="RHEA-COMP:9677"/>
        <dbReference type="ChEBI" id="CHEBI:15377"/>
        <dbReference type="ChEBI" id="CHEBI:15378"/>
        <dbReference type="ChEBI" id="CHEBI:29985"/>
        <dbReference type="ChEBI" id="CHEBI:30616"/>
        <dbReference type="ChEBI" id="CHEBI:43474"/>
        <dbReference type="ChEBI" id="CHEBI:58359"/>
        <dbReference type="ChEBI" id="CHEBI:78515"/>
        <dbReference type="ChEBI" id="CHEBI:78516"/>
        <dbReference type="ChEBI" id="CHEBI:456216"/>
    </reaction>
</comment>
<dbReference type="GO" id="GO:0006412">
    <property type="term" value="P:translation"/>
    <property type="evidence" value="ECO:0007669"/>
    <property type="project" value="UniProtKB-UniRule"/>
</dbReference>
<evidence type="ECO:0000256" key="1">
    <source>
        <dbReference type="ARBA" id="ARBA00010757"/>
    </source>
</evidence>
<dbReference type="EC" id="6.3.5.-" evidence="6"/>
<reference evidence="8" key="1">
    <citation type="journal article" date="2023" name="Int. J. Syst. Evol. Microbiol.">
        <title>Collibacillus ludicampi gen. nov., sp. nov., a new soil bacterium of the family Alicyclobacillaceae.</title>
        <authorList>
            <person name="Jojima T."/>
            <person name="Ioku Y."/>
            <person name="Fukuta Y."/>
            <person name="Shirasaka N."/>
            <person name="Matsumura Y."/>
            <person name="Mori M."/>
        </authorList>
    </citation>
    <scope>NUCLEOTIDE SEQUENCE</scope>
    <source>
        <strain evidence="8">TP075</strain>
    </source>
</reference>
<dbReference type="Gene3D" id="1.10.20.60">
    <property type="entry name" value="Glu-tRNAGln amidotransferase C subunit, N-terminal domain"/>
    <property type="match status" value="1"/>
</dbReference>
<dbReference type="RefSeq" id="WP_282199487.1">
    <property type="nucleotide sequence ID" value="NZ_BOQE01000001.1"/>
</dbReference>
<dbReference type="GO" id="GO:0005524">
    <property type="term" value="F:ATP binding"/>
    <property type="evidence" value="ECO:0007669"/>
    <property type="project" value="UniProtKB-KW"/>
</dbReference>
<keyword evidence="7" id="KW-0175">Coiled coil</keyword>
<organism evidence="8 9">
    <name type="scientific">Collibacillus ludicampi</name>
    <dbReference type="NCBI Taxonomy" id="2771369"/>
    <lineage>
        <taxon>Bacteria</taxon>
        <taxon>Bacillati</taxon>
        <taxon>Bacillota</taxon>
        <taxon>Bacilli</taxon>
        <taxon>Bacillales</taxon>
        <taxon>Alicyclobacillaceae</taxon>
        <taxon>Collibacillus</taxon>
    </lineage>
</organism>
<evidence type="ECO:0000313" key="8">
    <source>
        <dbReference type="EMBL" id="GIM46378.1"/>
    </source>
</evidence>
<dbReference type="GO" id="GO:0050567">
    <property type="term" value="F:glutaminyl-tRNA synthase (glutamine-hydrolyzing) activity"/>
    <property type="evidence" value="ECO:0007669"/>
    <property type="project" value="UniProtKB-UniRule"/>
</dbReference>
<evidence type="ECO:0000313" key="9">
    <source>
        <dbReference type="Proteomes" id="UP001057291"/>
    </source>
</evidence>
<comment type="function">
    <text evidence="3 6">Allows the formation of correctly charged Asn-tRNA(Asn) or Gln-tRNA(Gln) through the transamidation of misacylated Asp-tRNA(Asn) or Glu-tRNA(Gln) in organisms which lack either or both of asparaginyl-tRNA or glutaminyl-tRNA synthetases. The reaction takes place in the presence of glutamine and ATP through an activated phospho-Asp-tRNA(Asn) or phospho-Glu-tRNA(Gln).</text>
</comment>
<keyword evidence="6" id="KW-0436">Ligase</keyword>
<name>A0AAV4LFD6_9BACL</name>
<sequence length="96" mass="10771">MAISLEQVEHVANLARLALDEKEKEQLTQQLNKILEYANQLQELDVEDVPPTSHVLPLKNVLREDKARTWLTNEEALANAPDSADGQFRVPAVLEG</sequence>
<evidence type="ECO:0000256" key="6">
    <source>
        <dbReference type="HAMAP-Rule" id="MF_00122"/>
    </source>
</evidence>
<proteinExistence type="inferred from homology"/>
<dbReference type="InterPro" id="IPR003837">
    <property type="entry name" value="GatC"/>
</dbReference>
<dbReference type="Pfam" id="PF02686">
    <property type="entry name" value="GatC"/>
    <property type="match status" value="1"/>
</dbReference>
<dbReference type="GO" id="GO:0070681">
    <property type="term" value="P:glutaminyl-tRNAGln biosynthesis via transamidation"/>
    <property type="evidence" value="ECO:0007669"/>
    <property type="project" value="TreeGrafter"/>
</dbReference>
<comment type="subunit">
    <text evidence="2 6">Heterotrimer of A, B and C subunits.</text>
</comment>
<dbReference type="GO" id="GO:0006450">
    <property type="term" value="P:regulation of translational fidelity"/>
    <property type="evidence" value="ECO:0007669"/>
    <property type="project" value="InterPro"/>
</dbReference>
<evidence type="ECO:0000256" key="4">
    <source>
        <dbReference type="ARBA" id="ARBA00047380"/>
    </source>
</evidence>
<dbReference type="InterPro" id="IPR036113">
    <property type="entry name" value="Asp/Glu-ADT_sf_sub_c"/>
</dbReference>
<dbReference type="AlphaFoldDB" id="A0AAV4LFD6"/>
<protein>
    <recommendedName>
        <fullName evidence="6">Aspartyl/glutamyl-tRNA(Asn/Gln) amidotransferase subunit C</fullName>
        <shortName evidence="6">Asp/Glu-ADT subunit C</shortName>
        <ecNumber evidence="6">6.3.5.-</ecNumber>
    </recommendedName>
</protein>
<dbReference type="SUPFAM" id="SSF141000">
    <property type="entry name" value="Glu-tRNAGln amidotransferase C subunit"/>
    <property type="match status" value="1"/>
</dbReference>
<evidence type="ECO:0000256" key="2">
    <source>
        <dbReference type="ARBA" id="ARBA00011123"/>
    </source>
</evidence>
<evidence type="ECO:0000256" key="7">
    <source>
        <dbReference type="SAM" id="Coils"/>
    </source>
</evidence>
<dbReference type="NCBIfam" id="TIGR00135">
    <property type="entry name" value="gatC"/>
    <property type="match status" value="1"/>
</dbReference>
<dbReference type="PANTHER" id="PTHR15004:SF0">
    <property type="entry name" value="GLUTAMYL-TRNA(GLN) AMIDOTRANSFERASE SUBUNIT C, MITOCHONDRIAL"/>
    <property type="match status" value="1"/>
</dbReference>
<comment type="catalytic activity">
    <reaction evidence="5 6">
        <text>L-glutamyl-tRNA(Gln) + L-glutamine + ATP + H2O = L-glutaminyl-tRNA(Gln) + L-glutamate + ADP + phosphate + H(+)</text>
        <dbReference type="Rhea" id="RHEA:17521"/>
        <dbReference type="Rhea" id="RHEA-COMP:9681"/>
        <dbReference type="Rhea" id="RHEA-COMP:9684"/>
        <dbReference type="ChEBI" id="CHEBI:15377"/>
        <dbReference type="ChEBI" id="CHEBI:15378"/>
        <dbReference type="ChEBI" id="CHEBI:29985"/>
        <dbReference type="ChEBI" id="CHEBI:30616"/>
        <dbReference type="ChEBI" id="CHEBI:43474"/>
        <dbReference type="ChEBI" id="CHEBI:58359"/>
        <dbReference type="ChEBI" id="CHEBI:78520"/>
        <dbReference type="ChEBI" id="CHEBI:78521"/>
        <dbReference type="ChEBI" id="CHEBI:456216"/>
    </reaction>
</comment>
<dbReference type="HAMAP" id="MF_00122">
    <property type="entry name" value="GatC"/>
    <property type="match status" value="1"/>
</dbReference>